<dbReference type="EMBL" id="JASCZI010063270">
    <property type="protein sequence ID" value="MED6141181.1"/>
    <property type="molecule type" value="Genomic_DNA"/>
</dbReference>
<evidence type="ECO:0000313" key="2">
    <source>
        <dbReference type="EMBL" id="MED6141181.1"/>
    </source>
</evidence>
<feature type="region of interest" description="Disordered" evidence="1">
    <location>
        <begin position="288"/>
        <end position="322"/>
    </location>
</feature>
<comment type="caution">
    <text evidence="2">The sequence shown here is derived from an EMBL/GenBank/DDBJ whole genome shotgun (WGS) entry which is preliminary data.</text>
</comment>
<reference evidence="2 3" key="1">
    <citation type="journal article" date="2023" name="Plants (Basel)">
        <title>Bridging the Gap: Combining Genomics and Transcriptomics Approaches to Understand Stylosanthes scabra, an Orphan Legume from the Brazilian Caatinga.</title>
        <authorList>
            <person name="Ferreira-Neto J.R.C."/>
            <person name="da Silva M.D."/>
            <person name="Binneck E."/>
            <person name="de Melo N.F."/>
            <person name="da Silva R.H."/>
            <person name="de Melo A.L.T.M."/>
            <person name="Pandolfi V."/>
            <person name="Bustamante F.O."/>
            <person name="Brasileiro-Vidal A.C."/>
            <person name="Benko-Iseppon A.M."/>
        </authorList>
    </citation>
    <scope>NUCLEOTIDE SEQUENCE [LARGE SCALE GENOMIC DNA]</scope>
    <source>
        <tissue evidence="2">Leaves</tissue>
    </source>
</reference>
<gene>
    <name evidence="2" type="ORF">PIB30_100752</name>
</gene>
<feature type="compositionally biased region" description="Acidic residues" evidence="1">
    <location>
        <begin position="307"/>
        <end position="316"/>
    </location>
</feature>
<organism evidence="2 3">
    <name type="scientific">Stylosanthes scabra</name>
    <dbReference type="NCBI Taxonomy" id="79078"/>
    <lineage>
        <taxon>Eukaryota</taxon>
        <taxon>Viridiplantae</taxon>
        <taxon>Streptophyta</taxon>
        <taxon>Embryophyta</taxon>
        <taxon>Tracheophyta</taxon>
        <taxon>Spermatophyta</taxon>
        <taxon>Magnoliopsida</taxon>
        <taxon>eudicotyledons</taxon>
        <taxon>Gunneridae</taxon>
        <taxon>Pentapetalae</taxon>
        <taxon>rosids</taxon>
        <taxon>fabids</taxon>
        <taxon>Fabales</taxon>
        <taxon>Fabaceae</taxon>
        <taxon>Papilionoideae</taxon>
        <taxon>50 kb inversion clade</taxon>
        <taxon>dalbergioids sensu lato</taxon>
        <taxon>Dalbergieae</taxon>
        <taxon>Pterocarpus clade</taxon>
        <taxon>Stylosanthes</taxon>
    </lineage>
</organism>
<feature type="region of interest" description="Disordered" evidence="1">
    <location>
        <begin position="35"/>
        <end position="65"/>
    </location>
</feature>
<accession>A0ABU6SXI6</accession>
<proteinExistence type="predicted"/>
<evidence type="ECO:0000256" key="1">
    <source>
        <dbReference type="SAM" id="MobiDB-lite"/>
    </source>
</evidence>
<evidence type="ECO:0000313" key="3">
    <source>
        <dbReference type="Proteomes" id="UP001341840"/>
    </source>
</evidence>
<feature type="region of interest" description="Disordered" evidence="1">
    <location>
        <begin position="205"/>
        <end position="240"/>
    </location>
</feature>
<name>A0ABU6SXI6_9FABA</name>
<feature type="compositionally biased region" description="Polar residues" evidence="1">
    <location>
        <begin position="208"/>
        <end position="219"/>
    </location>
</feature>
<sequence length="477" mass="53620">MCRNSEIADLKATSSKALIDKLRMFESNRQKLAKERENYGMQKVSSPNKEADLPRLGAAQDKGKGYLETTRKKKVVSRLAAVDYGRELTATQGKLKECQGENRGMNKPMTRLAAVEAQRDLTTIQSKQKEVDVATKGVNKPVPRLDEIHYERDSTATQSNKLKKCDAPAKKLKICVPKKLDFSQLQSTFDRISNKNKTMPARLDKQHCTPTQQPESNHVPQGEPSAQGWNNSASIERDKTDGLKRKLDAIRKWSNTVPATNVTQEQISGNFAHITGNLGQQKNKQVHCERMQERQDEFPLSSSEGDAPQDEEEILEQEGSQKGSSKAILWATTIDEFLKEHGIDVELEGLTNFGQSTEQNADEGEPLALDKDYSMHVMADIIDEGDKRKKKKTRGNTTCNDIYARTMEQREEVTFYMGQPVGPTSQSVSNLTSFLGTMGRNKRVASLLYTNWIAIPAKKKKFIWDYTNTKFILPAST</sequence>
<feature type="compositionally biased region" description="Basic and acidic residues" evidence="1">
    <location>
        <begin position="288"/>
        <end position="297"/>
    </location>
</feature>
<protein>
    <submittedName>
        <fullName evidence="2">Uncharacterized protein</fullName>
    </submittedName>
</protein>
<dbReference type="Proteomes" id="UP001341840">
    <property type="component" value="Unassembled WGS sequence"/>
</dbReference>
<keyword evidence="3" id="KW-1185">Reference proteome</keyword>